<sequence length="189" mass="21553">MKKLNYTFLALLLATVSTKSQASDLKKNSELVAKLKQFSELSANRDAAVISGFINKLNKYYRVLKNNCAKRKELNDTVSRSSIEDLNKEIMLNTVSLSSDYSVYERKDFAKLLESAEYTLKDVAKILEQNNCTTEHKSKFLEIIQELKNNSNMICVLDLAQTRVKRDENVGDTKETNFGETTKMKFTPT</sequence>
<reference evidence="2 3" key="1">
    <citation type="submission" date="2017-11" db="EMBL/GenBank/DDBJ databases">
        <title>Comparative genomic analysis of Holospora spp., intranuclear symbionts of paramecia.</title>
        <authorList>
            <person name="Garushyants S.K."/>
            <person name="Beliavskaya A."/>
            <person name="Malko D.B."/>
            <person name="Logacheva M.D."/>
            <person name="Rautian M.S."/>
            <person name="Gelfand M.S."/>
        </authorList>
    </citation>
    <scope>NUCLEOTIDE SEQUENCE [LARGE SCALE GENOMIC DNA]</scope>
    <source>
        <strain evidence="3">02AZ16</strain>
    </source>
</reference>
<dbReference type="Proteomes" id="UP000239425">
    <property type="component" value="Unassembled WGS sequence"/>
</dbReference>
<feature type="signal peptide" evidence="1">
    <location>
        <begin position="1"/>
        <end position="22"/>
    </location>
</feature>
<protein>
    <submittedName>
        <fullName evidence="2">Uncharacterized protein</fullName>
    </submittedName>
</protein>
<evidence type="ECO:0000256" key="1">
    <source>
        <dbReference type="SAM" id="SignalP"/>
    </source>
</evidence>
<dbReference type="AlphaFoldDB" id="A0A2S5R6U1"/>
<keyword evidence="1" id="KW-0732">Signal</keyword>
<organism evidence="2 3">
    <name type="scientific">Holospora curviuscula</name>
    <dbReference type="NCBI Taxonomy" id="1082868"/>
    <lineage>
        <taxon>Bacteria</taxon>
        <taxon>Pseudomonadati</taxon>
        <taxon>Pseudomonadota</taxon>
        <taxon>Alphaproteobacteria</taxon>
        <taxon>Holosporales</taxon>
        <taxon>Holosporaceae</taxon>
        <taxon>Holospora</taxon>
    </lineage>
</organism>
<name>A0A2S5R6U1_9PROT</name>
<dbReference type="RefSeq" id="WP_104207442.1">
    <property type="nucleotide sequence ID" value="NZ_PHHC01000146.1"/>
</dbReference>
<dbReference type="EMBL" id="PHHC01000146">
    <property type="protein sequence ID" value="PPE03003.1"/>
    <property type="molecule type" value="Genomic_DNA"/>
</dbReference>
<evidence type="ECO:0000313" key="3">
    <source>
        <dbReference type="Proteomes" id="UP000239425"/>
    </source>
</evidence>
<proteinExistence type="predicted"/>
<evidence type="ECO:0000313" key="2">
    <source>
        <dbReference type="EMBL" id="PPE03003.1"/>
    </source>
</evidence>
<feature type="chain" id="PRO_5015435280" evidence="1">
    <location>
        <begin position="23"/>
        <end position="189"/>
    </location>
</feature>
<gene>
    <name evidence="2" type="ORF">HCUR_01557</name>
</gene>
<keyword evidence="3" id="KW-1185">Reference proteome</keyword>
<comment type="caution">
    <text evidence="2">The sequence shown here is derived from an EMBL/GenBank/DDBJ whole genome shotgun (WGS) entry which is preliminary data.</text>
</comment>
<accession>A0A2S5R6U1</accession>